<proteinExistence type="predicted"/>
<dbReference type="Proteomes" id="UP000183975">
    <property type="component" value="Unassembled WGS sequence"/>
</dbReference>
<accession>A0A1M6VEG5</accession>
<dbReference type="RefSeq" id="WP_072852046.1">
    <property type="nucleotide sequence ID" value="NZ_FRAH01000046.1"/>
</dbReference>
<organism evidence="1 2">
    <name type="scientific">Anaerotignum lactatifermentans DSM 14214</name>
    <dbReference type="NCBI Taxonomy" id="1121323"/>
    <lineage>
        <taxon>Bacteria</taxon>
        <taxon>Bacillati</taxon>
        <taxon>Bacillota</taxon>
        <taxon>Clostridia</taxon>
        <taxon>Lachnospirales</taxon>
        <taxon>Anaerotignaceae</taxon>
        <taxon>Anaerotignum</taxon>
    </lineage>
</organism>
<sequence length="368" mass="38678">MGAFEFENNAEITARCCGCNSNSNQNEACIIAQKIFDQCRVQKCLSPDILGPARSVCGGMNGCNDMMCDGDIIIPPVNAATVTMHNPELSRIDILRKCPNTFREGCWDLELRYVFDYTLEFRRADGCPIGCTDATSSYTLKVTLFGSTESDVTTVSDLFDCCGNSHGGPFVTAEGKAVGLAAELKYPGCGCSGNCCNNCGCNNCGCGNCGSNNCGCNNCGCDNGDASMGAPIAVNVTLGLFTIIKLFRTVNMLVHSFGNCVPEPCSISTNGDVDPCRNFDRVPFPLDLFSPSTQPRSCCGFGDTYGSASCREECSCNDSCDSGCGSNSRSGCGNSCGNSCGSNSCGSNSCGSNRNSNSCGNSNNCCRR</sequence>
<keyword evidence="2" id="KW-1185">Reference proteome</keyword>
<dbReference type="AlphaFoldDB" id="A0A1M6VEG5"/>
<dbReference type="OrthoDB" id="1733421at2"/>
<name>A0A1M6VEG5_9FIRM</name>
<evidence type="ECO:0000313" key="2">
    <source>
        <dbReference type="Proteomes" id="UP000183975"/>
    </source>
</evidence>
<evidence type="ECO:0000313" key="1">
    <source>
        <dbReference type="EMBL" id="SHK79937.1"/>
    </source>
</evidence>
<dbReference type="EMBL" id="FRAH01000046">
    <property type="protein sequence ID" value="SHK79937.1"/>
    <property type="molecule type" value="Genomic_DNA"/>
</dbReference>
<gene>
    <name evidence="1" type="ORF">SAMN02745138_02360</name>
</gene>
<protein>
    <submittedName>
        <fullName evidence="1">Uncharacterized protein</fullName>
    </submittedName>
</protein>
<reference evidence="1 2" key="1">
    <citation type="submission" date="2016-11" db="EMBL/GenBank/DDBJ databases">
        <authorList>
            <person name="Jaros S."/>
            <person name="Januszkiewicz K."/>
            <person name="Wedrychowicz H."/>
        </authorList>
    </citation>
    <scope>NUCLEOTIDE SEQUENCE [LARGE SCALE GENOMIC DNA]</scope>
    <source>
        <strain evidence="1 2">DSM 14214</strain>
    </source>
</reference>